<keyword evidence="3" id="KW-1185">Reference proteome</keyword>
<dbReference type="Proteomes" id="UP000193642">
    <property type="component" value="Unassembled WGS sequence"/>
</dbReference>
<feature type="transmembrane region" description="Helical" evidence="1">
    <location>
        <begin position="171"/>
        <end position="191"/>
    </location>
</feature>
<feature type="transmembrane region" description="Helical" evidence="1">
    <location>
        <begin position="237"/>
        <end position="257"/>
    </location>
</feature>
<feature type="transmembrane region" description="Helical" evidence="1">
    <location>
        <begin position="15"/>
        <end position="42"/>
    </location>
</feature>
<dbReference type="AlphaFoldDB" id="A0A1Y2CKD1"/>
<gene>
    <name evidence="2" type="ORF">BCR33DRAFT_96836</name>
</gene>
<feature type="transmembrane region" description="Helical" evidence="1">
    <location>
        <begin position="104"/>
        <end position="122"/>
    </location>
</feature>
<feature type="transmembrane region" description="Helical" evidence="1">
    <location>
        <begin position="269"/>
        <end position="288"/>
    </location>
</feature>
<evidence type="ECO:0000313" key="2">
    <source>
        <dbReference type="EMBL" id="ORY47417.1"/>
    </source>
</evidence>
<dbReference type="EMBL" id="MCGO01000014">
    <property type="protein sequence ID" value="ORY47417.1"/>
    <property type="molecule type" value="Genomic_DNA"/>
</dbReference>
<keyword evidence="1" id="KW-1133">Transmembrane helix</keyword>
<sequence length="346" mass="39108">MPSISFREDITPQEIIAIVYMAVLSVIAFAEALSFTVFVTYTEYKNPKREPSLIRRIFSKFNFLLWTMFTMEGLWSSCACYSIIRTHNNFSLIGPQAVQTFSFAIIKICYMHCCWAISVSILRRNSGPAIFRAGSIIVTLAPFVFFSEATLFIVGIQKASNSKIIITTDKIFVFVGGVGEVLFCVYLVYVFTKTLYRQRRDLDELSSEERVSTESRKSVPSVLGEDSQKQQRQFRTISRHGIVSCCFCFLALAVYSMELVNGLEEWINTFEVAVQGMVNCAVLTLFVMKVRLDFQRNEKNGLGERAAQVAIALTSNPECSKEQRKSVEPVRTLGRNSFNAKVITSS</sequence>
<feature type="transmembrane region" description="Helical" evidence="1">
    <location>
        <begin position="63"/>
        <end position="84"/>
    </location>
</feature>
<comment type="caution">
    <text evidence="2">The sequence shown here is derived from an EMBL/GenBank/DDBJ whole genome shotgun (WGS) entry which is preliminary data.</text>
</comment>
<proteinExistence type="predicted"/>
<organism evidence="2 3">
    <name type="scientific">Rhizoclosmatium globosum</name>
    <dbReference type="NCBI Taxonomy" id="329046"/>
    <lineage>
        <taxon>Eukaryota</taxon>
        <taxon>Fungi</taxon>
        <taxon>Fungi incertae sedis</taxon>
        <taxon>Chytridiomycota</taxon>
        <taxon>Chytridiomycota incertae sedis</taxon>
        <taxon>Chytridiomycetes</taxon>
        <taxon>Chytridiales</taxon>
        <taxon>Chytriomycetaceae</taxon>
        <taxon>Rhizoclosmatium</taxon>
    </lineage>
</organism>
<evidence type="ECO:0000313" key="3">
    <source>
        <dbReference type="Proteomes" id="UP000193642"/>
    </source>
</evidence>
<accession>A0A1Y2CKD1</accession>
<feature type="transmembrane region" description="Helical" evidence="1">
    <location>
        <begin position="134"/>
        <end position="156"/>
    </location>
</feature>
<protein>
    <submittedName>
        <fullName evidence="2">Uncharacterized protein</fullName>
    </submittedName>
</protein>
<name>A0A1Y2CKD1_9FUNG</name>
<evidence type="ECO:0000256" key="1">
    <source>
        <dbReference type="SAM" id="Phobius"/>
    </source>
</evidence>
<keyword evidence="1" id="KW-0472">Membrane</keyword>
<keyword evidence="1" id="KW-0812">Transmembrane</keyword>
<reference evidence="2 3" key="1">
    <citation type="submission" date="2016-07" db="EMBL/GenBank/DDBJ databases">
        <title>Pervasive Adenine N6-methylation of Active Genes in Fungi.</title>
        <authorList>
            <consortium name="DOE Joint Genome Institute"/>
            <person name="Mondo S.J."/>
            <person name="Dannebaum R.O."/>
            <person name="Kuo R.C."/>
            <person name="Labutti K."/>
            <person name="Haridas S."/>
            <person name="Kuo A."/>
            <person name="Salamov A."/>
            <person name="Ahrendt S.R."/>
            <person name="Lipzen A."/>
            <person name="Sullivan W."/>
            <person name="Andreopoulos W.B."/>
            <person name="Clum A."/>
            <person name="Lindquist E."/>
            <person name="Daum C."/>
            <person name="Ramamoorthy G.K."/>
            <person name="Gryganskyi A."/>
            <person name="Culley D."/>
            <person name="Magnuson J.K."/>
            <person name="James T.Y."/>
            <person name="O'Malley M.A."/>
            <person name="Stajich J.E."/>
            <person name="Spatafora J.W."/>
            <person name="Visel A."/>
            <person name="Grigoriev I.V."/>
        </authorList>
    </citation>
    <scope>NUCLEOTIDE SEQUENCE [LARGE SCALE GENOMIC DNA]</scope>
    <source>
        <strain evidence="2 3">JEL800</strain>
    </source>
</reference>